<organism evidence="2 3">
    <name type="scientific">Exidia glandulosa HHB12029</name>
    <dbReference type="NCBI Taxonomy" id="1314781"/>
    <lineage>
        <taxon>Eukaryota</taxon>
        <taxon>Fungi</taxon>
        <taxon>Dikarya</taxon>
        <taxon>Basidiomycota</taxon>
        <taxon>Agaricomycotina</taxon>
        <taxon>Agaricomycetes</taxon>
        <taxon>Auriculariales</taxon>
        <taxon>Exidiaceae</taxon>
        <taxon>Exidia</taxon>
    </lineage>
</organism>
<name>A0A165IFF5_EXIGL</name>
<sequence>MPLPRLFGRLLFGLSSAGDSQFTIHDCRPCGTTASGPDSWYICTGSPTPALLRICCSARAEALFRLPSPLISVRFQGLLLPPTCGQHVFPLLMQVVGTRDVQLVIADSVSLSLCLSVSHWQTTSASVPPCSND</sequence>
<feature type="chain" id="PRO_5007859248" description="Secreted protein" evidence="1">
    <location>
        <begin position="18"/>
        <end position="133"/>
    </location>
</feature>
<dbReference type="EMBL" id="KV425991">
    <property type="protein sequence ID" value="KZV93328.1"/>
    <property type="molecule type" value="Genomic_DNA"/>
</dbReference>
<dbReference type="AlphaFoldDB" id="A0A165IFF5"/>
<dbReference type="InParanoid" id="A0A165IFF5"/>
<dbReference type="Proteomes" id="UP000077266">
    <property type="component" value="Unassembled WGS sequence"/>
</dbReference>
<reference evidence="2 3" key="1">
    <citation type="journal article" date="2016" name="Mol. Biol. Evol.">
        <title>Comparative Genomics of Early-Diverging Mushroom-Forming Fungi Provides Insights into the Origins of Lignocellulose Decay Capabilities.</title>
        <authorList>
            <person name="Nagy L.G."/>
            <person name="Riley R."/>
            <person name="Tritt A."/>
            <person name="Adam C."/>
            <person name="Daum C."/>
            <person name="Floudas D."/>
            <person name="Sun H."/>
            <person name="Yadav J.S."/>
            <person name="Pangilinan J."/>
            <person name="Larsson K.H."/>
            <person name="Matsuura K."/>
            <person name="Barry K."/>
            <person name="Labutti K."/>
            <person name="Kuo R."/>
            <person name="Ohm R.A."/>
            <person name="Bhattacharya S.S."/>
            <person name="Shirouzu T."/>
            <person name="Yoshinaga Y."/>
            <person name="Martin F.M."/>
            <person name="Grigoriev I.V."/>
            <person name="Hibbett D.S."/>
        </authorList>
    </citation>
    <scope>NUCLEOTIDE SEQUENCE [LARGE SCALE GENOMIC DNA]</scope>
    <source>
        <strain evidence="2 3">HHB12029</strain>
    </source>
</reference>
<evidence type="ECO:0000313" key="3">
    <source>
        <dbReference type="Proteomes" id="UP000077266"/>
    </source>
</evidence>
<evidence type="ECO:0000256" key="1">
    <source>
        <dbReference type="SAM" id="SignalP"/>
    </source>
</evidence>
<evidence type="ECO:0008006" key="4">
    <source>
        <dbReference type="Google" id="ProtNLM"/>
    </source>
</evidence>
<keyword evidence="3" id="KW-1185">Reference proteome</keyword>
<feature type="signal peptide" evidence="1">
    <location>
        <begin position="1"/>
        <end position="17"/>
    </location>
</feature>
<accession>A0A165IFF5</accession>
<evidence type="ECO:0000313" key="2">
    <source>
        <dbReference type="EMBL" id="KZV93328.1"/>
    </source>
</evidence>
<gene>
    <name evidence="2" type="ORF">EXIGLDRAFT_48738</name>
</gene>
<proteinExistence type="predicted"/>
<keyword evidence="1" id="KW-0732">Signal</keyword>
<protein>
    <recommendedName>
        <fullName evidence="4">Secreted protein</fullName>
    </recommendedName>
</protein>